<protein>
    <submittedName>
        <fullName evidence="2">Uncharacterized protein</fullName>
    </submittedName>
</protein>
<feature type="compositionally biased region" description="Polar residues" evidence="1">
    <location>
        <begin position="79"/>
        <end position="89"/>
    </location>
</feature>
<proteinExistence type="predicted"/>
<dbReference type="EMBL" id="CM000578">
    <property type="protein sequence ID" value="EWG50241.1"/>
    <property type="molecule type" value="Genomic_DNA"/>
</dbReference>
<reference evidence="2 3" key="1">
    <citation type="journal article" date="2010" name="Nature">
        <title>Comparative genomics reveals mobile pathogenicity chromosomes in Fusarium.</title>
        <authorList>
            <person name="Ma L.J."/>
            <person name="van der Does H.C."/>
            <person name="Borkovich K.A."/>
            <person name="Coleman J.J."/>
            <person name="Daboussi M.J."/>
            <person name="Di Pietro A."/>
            <person name="Dufresne M."/>
            <person name="Freitag M."/>
            <person name="Grabherr M."/>
            <person name="Henrissat B."/>
            <person name="Houterman P.M."/>
            <person name="Kang S."/>
            <person name="Shim W.B."/>
            <person name="Woloshuk C."/>
            <person name="Xie X."/>
            <person name="Xu J.R."/>
            <person name="Antoniw J."/>
            <person name="Baker S.E."/>
            <person name="Bluhm B.H."/>
            <person name="Breakspear A."/>
            <person name="Brown D.W."/>
            <person name="Butchko R.A."/>
            <person name="Chapman S."/>
            <person name="Coulson R."/>
            <person name="Coutinho P.M."/>
            <person name="Danchin E.G."/>
            <person name="Diener A."/>
            <person name="Gale L.R."/>
            <person name="Gardiner D.M."/>
            <person name="Goff S."/>
            <person name="Hammond-Kosack K.E."/>
            <person name="Hilburn K."/>
            <person name="Hua-Van A."/>
            <person name="Jonkers W."/>
            <person name="Kazan K."/>
            <person name="Kodira C.D."/>
            <person name="Koehrsen M."/>
            <person name="Kumar L."/>
            <person name="Lee Y.H."/>
            <person name="Li L."/>
            <person name="Manners J.M."/>
            <person name="Miranda-Saavedra D."/>
            <person name="Mukherjee M."/>
            <person name="Park G."/>
            <person name="Park J."/>
            <person name="Park S.Y."/>
            <person name="Proctor R.H."/>
            <person name="Regev A."/>
            <person name="Ruiz-Roldan M.C."/>
            <person name="Sain D."/>
            <person name="Sakthikumar S."/>
            <person name="Sykes S."/>
            <person name="Schwartz D.C."/>
            <person name="Turgeon B.G."/>
            <person name="Wapinski I."/>
            <person name="Yoder O."/>
            <person name="Young S."/>
            <person name="Zeng Q."/>
            <person name="Zhou S."/>
            <person name="Galagan J."/>
            <person name="Cuomo C.A."/>
            <person name="Kistler H.C."/>
            <person name="Rep M."/>
        </authorList>
    </citation>
    <scope>NUCLEOTIDE SEQUENCE [LARGE SCALE GENOMIC DNA]</scope>
    <source>
        <strain evidence="3">M3125 / FGSC 7600</strain>
    </source>
</reference>
<dbReference type="VEuPathDB" id="FungiDB:FVEG_16611"/>
<name>W7MH71_GIBM7</name>
<dbReference type="Proteomes" id="UP000009096">
    <property type="component" value="Chromosome 1"/>
</dbReference>
<dbReference type="AlphaFoldDB" id="W7MH71"/>
<evidence type="ECO:0000256" key="1">
    <source>
        <dbReference type="SAM" id="MobiDB-lite"/>
    </source>
</evidence>
<sequence>MRIYRSSTKPLVRHLKGPCLDEGGLRYPRCTSFPRKSLVQPGSLALYFDVREPLKQQRGRNRKPSEVGAYHHIPDHRSNAASGSFQNRSSVKDRLSLRRHWDVVATKQSV</sequence>
<dbReference type="KEGG" id="fvr:FVEG_16611"/>
<organism evidence="2 3">
    <name type="scientific">Gibberella moniliformis (strain M3125 / FGSC 7600)</name>
    <name type="common">Maize ear and stalk rot fungus</name>
    <name type="synonym">Fusarium verticillioides</name>
    <dbReference type="NCBI Taxonomy" id="334819"/>
    <lineage>
        <taxon>Eukaryota</taxon>
        <taxon>Fungi</taxon>
        <taxon>Dikarya</taxon>
        <taxon>Ascomycota</taxon>
        <taxon>Pezizomycotina</taxon>
        <taxon>Sordariomycetes</taxon>
        <taxon>Hypocreomycetidae</taxon>
        <taxon>Hypocreales</taxon>
        <taxon>Nectriaceae</taxon>
        <taxon>Fusarium</taxon>
        <taxon>Fusarium fujikuroi species complex</taxon>
    </lineage>
</organism>
<feature type="region of interest" description="Disordered" evidence="1">
    <location>
        <begin position="55"/>
        <end position="91"/>
    </location>
</feature>
<dbReference type="RefSeq" id="XP_018756432.1">
    <property type="nucleotide sequence ID" value="XM_018905855.1"/>
</dbReference>
<keyword evidence="3" id="KW-1185">Reference proteome</keyword>
<dbReference type="GeneID" id="30073487"/>
<accession>W7MH71</accession>
<gene>
    <name evidence="2" type="ORF">FVEG_16611</name>
</gene>
<evidence type="ECO:0000313" key="2">
    <source>
        <dbReference type="EMBL" id="EWG50241.1"/>
    </source>
</evidence>
<evidence type="ECO:0000313" key="3">
    <source>
        <dbReference type="Proteomes" id="UP000009096"/>
    </source>
</evidence>
<dbReference type="EMBL" id="DS022254">
    <property type="protein sequence ID" value="EWG50241.1"/>
    <property type="molecule type" value="Genomic_DNA"/>
</dbReference>